<organism evidence="8 9">
    <name type="scientific">Vineibacter terrae</name>
    <dbReference type="NCBI Taxonomy" id="2586908"/>
    <lineage>
        <taxon>Bacteria</taxon>
        <taxon>Pseudomonadati</taxon>
        <taxon>Pseudomonadota</taxon>
        <taxon>Alphaproteobacteria</taxon>
        <taxon>Hyphomicrobiales</taxon>
        <taxon>Vineibacter</taxon>
    </lineage>
</organism>
<evidence type="ECO:0000256" key="1">
    <source>
        <dbReference type="ARBA" id="ARBA00005417"/>
    </source>
</evidence>
<dbReference type="Gene3D" id="3.40.50.300">
    <property type="entry name" value="P-loop containing nucleotide triphosphate hydrolases"/>
    <property type="match status" value="1"/>
</dbReference>
<dbReference type="GO" id="GO:0005524">
    <property type="term" value="F:ATP binding"/>
    <property type="evidence" value="ECO:0007669"/>
    <property type="project" value="UniProtKB-KW"/>
</dbReference>
<reference evidence="8 9" key="1">
    <citation type="submission" date="2019-06" db="EMBL/GenBank/DDBJ databases">
        <title>New taxonomy in bacterial strain CC-CFT640, isolated from vineyard.</title>
        <authorList>
            <person name="Lin S.-Y."/>
            <person name="Tsai C.-F."/>
            <person name="Young C.-C."/>
        </authorList>
    </citation>
    <scope>NUCLEOTIDE SEQUENCE [LARGE SCALE GENOMIC DNA]</scope>
    <source>
        <strain evidence="8 9">CC-CFT640</strain>
    </source>
</reference>
<evidence type="ECO:0000256" key="2">
    <source>
        <dbReference type="ARBA" id="ARBA00022448"/>
    </source>
</evidence>
<dbReference type="InterPro" id="IPR003439">
    <property type="entry name" value="ABC_transporter-like_ATP-bd"/>
</dbReference>
<keyword evidence="6" id="KW-0406">Ion transport</keyword>
<evidence type="ECO:0000256" key="4">
    <source>
        <dbReference type="ARBA" id="ARBA00022840"/>
    </source>
</evidence>
<keyword evidence="3" id="KW-0547">Nucleotide-binding</keyword>
<comment type="similarity">
    <text evidence="1">Belongs to the ABC transporter superfamily.</text>
</comment>
<dbReference type="PROSITE" id="PS50893">
    <property type="entry name" value="ABC_TRANSPORTER_2"/>
    <property type="match status" value="1"/>
</dbReference>
<keyword evidence="2" id="KW-0813">Transport</keyword>
<feature type="domain" description="ABC transporter" evidence="7">
    <location>
        <begin position="68"/>
        <end position="296"/>
    </location>
</feature>
<evidence type="ECO:0000256" key="6">
    <source>
        <dbReference type="ARBA" id="ARBA00023065"/>
    </source>
</evidence>
<protein>
    <submittedName>
        <fullName evidence="8">ATP-binding cassette domain-containing protein</fullName>
    </submittedName>
</protein>
<dbReference type="RefSeq" id="WP_147844848.1">
    <property type="nucleotide sequence ID" value="NZ_VDUZ01000001.1"/>
</dbReference>
<comment type="caution">
    <text evidence="8">The sequence shown here is derived from an EMBL/GenBank/DDBJ whole genome shotgun (WGS) entry which is preliminary data.</text>
</comment>
<evidence type="ECO:0000256" key="5">
    <source>
        <dbReference type="ARBA" id="ARBA00022906"/>
    </source>
</evidence>
<proteinExistence type="inferred from homology"/>
<dbReference type="GO" id="GO:0006829">
    <property type="term" value="P:zinc ion transport"/>
    <property type="evidence" value="ECO:0007669"/>
    <property type="project" value="UniProtKB-KW"/>
</dbReference>
<sequence length="298" mass="32088">MSERHSRQLPESVGAALRGVSSAGAALWTSVEPRIRQWGAKARTRLRHYLDEGYALDGEAARPAAASITFEGATAIFGDAPALRDISGTFAAGSMSAVVGPNGAGKSTLLKLAAGLLQPRAGMIRREPADPRAIAFLPQRSEIDTAFPITALDFVALGAWRRYGSLATPNDDTRDSARQALAVVGLSDAAMRPIGELSIGNLQRLLFARLLLLDTRCLLLDEPFAAIDQATADDLLAVLRRWHGEGRTIVAVLHDLDQAREAFPECLVLARRVMAWGPTRCVLTEQTLRDARQAMQGN</sequence>
<dbReference type="EMBL" id="VDUZ01000001">
    <property type="protein sequence ID" value="TXL82148.1"/>
    <property type="molecule type" value="Genomic_DNA"/>
</dbReference>
<dbReference type="AlphaFoldDB" id="A0A5C8PV09"/>
<evidence type="ECO:0000259" key="7">
    <source>
        <dbReference type="PROSITE" id="PS50893"/>
    </source>
</evidence>
<dbReference type="InterPro" id="IPR027417">
    <property type="entry name" value="P-loop_NTPase"/>
</dbReference>
<evidence type="ECO:0000313" key="8">
    <source>
        <dbReference type="EMBL" id="TXL82148.1"/>
    </source>
</evidence>
<evidence type="ECO:0000313" key="9">
    <source>
        <dbReference type="Proteomes" id="UP000321638"/>
    </source>
</evidence>
<keyword evidence="5" id="KW-0862">Zinc</keyword>
<dbReference type="Proteomes" id="UP000321638">
    <property type="component" value="Unassembled WGS sequence"/>
</dbReference>
<dbReference type="PANTHER" id="PTHR42734:SF5">
    <property type="entry name" value="IRON TRANSPORT SYSTEM ATP-BINDING PROTEIN HI_0361-RELATED"/>
    <property type="match status" value="1"/>
</dbReference>
<keyword evidence="5" id="KW-0864">Zinc transport</keyword>
<name>A0A5C8PV09_9HYPH</name>
<accession>A0A5C8PV09</accession>
<dbReference type="PANTHER" id="PTHR42734">
    <property type="entry name" value="METAL TRANSPORT SYSTEM ATP-BINDING PROTEIN TM_0124-RELATED"/>
    <property type="match status" value="1"/>
</dbReference>
<dbReference type="InterPro" id="IPR050153">
    <property type="entry name" value="Metal_Ion_Import_ABC"/>
</dbReference>
<dbReference type="Pfam" id="PF00005">
    <property type="entry name" value="ABC_tran"/>
    <property type="match status" value="1"/>
</dbReference>
<dbReference type="SUPFAM" id="SSF52540">
    <property type="entry name" value="P-loop containing nucleoside triphosphate hydrolases"/>
    <property type="match status" value="1"/>
</dbReference>
<gene>
    <name evidence="8" type="ORF">FHP25_00140</name>
</gene>
<keyword evidence="9" id="KW-1185">Reference proteome</keyword>
<dbReference type="InterPro" id="IPR003593">
    <property type="entry name" value="AAA+_ATPase"/>
</dbReference>
<evidence type="ECO:0000256" key="3">
    <source>
        <dbReference type="ARBA" id="ARBA00022741"/>
    </source>
</evidence>
<dbReference type="SMART" id="SM00382">
    <property type="entry name" value="AAA"/>
    <property type="match status" value="1"/>
</dbReference>
<dbReference type="OrthoDB" id="9806726at2"/>
<dbReference type="GO" id="GO:0016887">
    <property type="term" value="F:ATP hydrolysis activity"/>
    <property type="evidence" value="ECO:0007669"/>
    <property type="project" value="InterPro"/>
</dbReference>
<keyword evidence="4 8" id="KW-0067">ATP-binding</keyword>